<dbReference type="EMBL" id="CATOUU010000716">
    <property type="protein sequence ID" value="CAI9943568.1"/>
    <property type="molecule type" value="Genomic_DNA"/>
</dbReference>
<accession>A0AA86PRK7</accession>
<evidence type="ECO:0000313" key="2">
    <source>
        <dbReference type="EMBL" id="CAL6041468.1"/>
    </source>
</evidence>
<dbReference type="Proteomes" id="UP001642409">
    <property type="component" value="Unassembled WGS sequence"/>
</dbReference>
<proteinExistence type="predicted"/>
<reference evidence="1" key="1">
    <citation type="submission" date="2023-06" db="EMBL/GenBank/DDBJ databases">
        <authorList>
            <person name="Kurt Z."/>
        </authorList>
    </citation>
    <scope>NUCLEOTIDE SEQUENCE</scope>
</reference>
<sequence>MKHDDRKLSQIQITLFPSKLPAIKRKKWDLNYIIYQKQINVWLYYSIAQLYNLVNGSGLEPIANKSFQICCLKVQREALSYRKKPCVSNFQNQKIYNHSLIKIKDSCLQVTFVCIYILMYNVRIGSSSGITRTNCVYSCSSYNHTLQFQVKYFDQFLFSQVEQCQICTKTCQLAQFTIIFCNFNINRFLTNMVQRLVTSGLCFKGYRFNSCFVHFSQIKIIIIYLLTTHTYLIDQVYQHLNFELNQLNNSK</sequence>
<evidence type="ECO:0000313" key="1">
    <source>
        <dbReference type="EMBL" id="CAI9943568.1"/>
    </source>
</evidence>
<organism evidence="1">
    <name type="scientific">Hexamita inflata</name>
    <dbReference type="NCBI Taxonomy" id="28002"/>
    <lineage>
        <taxon>Eukaryota</taxon>
        <taxon>Metamonada</taxon>
        <taxon>Diplomonadida</taxon>
        <taxon>Hexamitidae</taxon>
        <taxon>Hexamitinae</taxon>
        <taxon>Hexamita</taxon>
    </lineage>
</organism>
<name>A0AA86PRK7_9EUKA</name>
<gene>
    <name evidence="1" type="ORF">HINF_LOCUS31213</name>
    <name evidence="2" type="ORF">HINF_LOCUS39121</name>
</gene>
<evidence type="ECO:0000313" key="3">
    <source>
        <dbReference type="Proteomes" id="UP001642409"/>
    </source>
</evidence>
<dbReference type="AlphaFoldDB" id="A0AA86PRK7"/>
<keyword evidence="3" id="KW-1185">Reference proteome</keyword>
<protein>
    <submittedName>
        <fullName evidence="2">Hypothetical_protein</fullName>
    </submittedName>
</protein>
<reference evidence="2 3" key="2">
    <citation type="submission" date="2024-07" db="EMBL/GenBank/DDBJ databases">
        <authorList>
            <person name="Akdeniz Z."/>
        </authorList>
    </citation>
    <scope>NUCLEOTIDE SEQUENCE [LARGE SCALE GENOMIC DNA]</scope>
</reference>
<dbReference type="EMBL" id="CAXDID020000150">
    <property type="protein sequence ID" value="CAL6041468.1"/>
    <property type="molecule type" value="Genomic_DNA"/>
</dbReference>
<comment type="caution">
    <text evidence="1">The sequence shown here is derived from an EMBL/GenBank/DDBJ whole genome shotgun (WGS) entry which is preliminary data.</text>
</comment>